<protein>
    <submittedName>
        <fullName evidence="3">Nucleoside recognition protein</fullName>
    </submittedName>
</protein>
<dbReference type="EMBL" id="QRHR01000005">
    <property type="protein sequence ID" value="RHF88805.1"/>
    <property type="molecule type" value="Genomic_DNA"/>
</dbReference>
<dbReference type="Proteomes" id="UP000284779">
    <property type="component" value="Unassembled WGS sequence"/>
</dbReference>
<feature type="domain" description="Nucleoside transporter/FeoB GTPase Gate" evidence="2">
    <location>
        <begin position="42"/>
        <end position="131"/>
    </location>
</feature>
<reference evidence="5 6" key="1">
    <citation type="submission" date="2018-08" db="EMBL/GenBank/DDBJ databases">
        <title>A genome reference for cultivated species of the human gut microbiota.</title>
        <authorList>
            <person name="Zou Y."/>
            <person name="Xue W."/>
            <person name="Luo G."/>
        </authorList>
    </citation>
    <scope>NUCLEOTIDE SEQUENCE [LARGE SCALE GENOMIC DNA]</scope>
    <source>
        <strain evidence="4 6">AM23-22</strain>
        <strain evidence="3 5">AM44-11BH</strain>
    </source>
</reference>
<dbReference type="EMBL" id="QSFD01000006">
    <property type="protein sequence ID" value="RHA18377.1"/>
    <property type="molecule type" value="Genomic_DNA"/>
</dbReference>
<dbReference type="InterPro" id="IPR011642">
    <property type="entry name" value="Gate_dom"/>
</dbReference>
<organism evidence="3 5">
    <name type="scientific">Eubacterium ventriosum</name>
    <dbReference type="NCBI Taxonomy" id="39496"/>
    <lineage>
        <taxon>Bacteria</taxon>
        <taxon>Bacillati</taxon>
        <taxon>Bacillota</taxon>
        <taxon>Clostridia</taxon>
        <taxon>Eubacteriales</taxon>
        <taxon>Eubacteriaceae</taxon>
        <taxon>Eubacterium</taxon>
    </lineage>
</organism>
<proteinExistence type="predicted"/>
<evidence type="ECO:0000313" key="4">
    <source>
        <dbReference type="EMBL" id="RHF88805.1"/>
    </source>
</evidence>
<dbReference type="RefSeq" id="WP_117970706.1">
    <property type="nucleotide sequence ID" value="NZ_CATWJF010000049.1"/>
</dbReference>
<comment type="caution">
    <text evidence="3">The sequence shown here is derived from an EMBL/GenBank/DDBJ whole genome shotgun (WGS) entry which is preliminary data.</text>
</comment>
<sequence>MLNYIWFFMIVIGVIYGFITGNIEKVGSGAIESATEAVKLCITMVGIMSMWMGFMEVARTSGLIRKAEKGLDPVVSWLFPNIPKNHPALASITTNIIANILGLGWAATPAGLKAMEELSAKPVEQKGGNLPAYVATDEMCTFLVVNISSLQLIPVNIIAYRSQYGSANPAAIVGPAIIATTISTLVGVIWCKIKCKGRTRNN</sequence>
<evidence type="ECO:0000313" key="3">
    <source>
        <dbReference type="EMBL" id="RHA18377.1"/>
    </source>
</evidence>
<evidence type="ECO:0000313" key="5">
    <source>
        <dbReference type="Proteomes" id="UP000284779"/>
    </source>
</evidence>
<keyword evidence="5" id="KW-1185">Reference proteome</keyword>
<dbReference type="Pfam" id="PF07670">
    <property type="entry name" value="Gate"/>
    <property type="match status" value="1"/>
</dbReference>
<evidence type="ECO:0000256" key="1">
    <source>
        <dbReference type="SAM" id="Phobius"/>
    </source>
</evidence>
<dbReference type="AlphaFoldDB" id="A0A413R880"/>
<feature type="transmembrane region" description="Helical" evidence="1">
    <location>
        <begin position="170"/>
        <end position="191"/>
    </location>
</feature>
<dbReference type="Proteomes" id="UP000286186">
    <property type="component" value="Unassembled WGS sequence"/>
</dbReference>
<gene>
    <name evidence="4" type="ORF">DW652_06095</name>
    <name evidence="3" type="ORF">DW944_07585</name>
</gene>
<accession>A0A413R880</accession>
<evidence type="ECO:0000313" key="6">
    <source>
        <dbReference type="Proteomes" id="UP000286186"/>
    </source>
</evidence>
<keyword evidence="1" id="KW-0472">Membrane</keyword>
<keyword evidence="1" id="KW-1133">Transmembrane helix</keyword>
<feature type="transmembrane region" description="Helical" evidence="1">
    <location>
        <begin position="6"/>
        <end position="24"/>
    </location>
</feature>
<keyword evidence="1" id="KW-0812">Transmembrane</keyword>
<name>A0A413R880_9FIRM</name>
<evidence type="ECO:0000259" key="2">
    <source>
        <dbReference type="Pfam" id="PF07670"/>
    </source>
</evidence>
<feature type="transmembrane region" description="Helical" evidence="1">
    <location>
        <begin position="36"/>
        <end position="54"/>
    </location>
</feature>